<sequence>MRSLPVRMRWMMMKKHKALAMLGMAMRAGKLVTGDETVLKAVRQGKAKLVIVAADASDNTKKKFRDKCATYNAKCLEAFDRVALGEAIGKSERVILGLTDAGFAKSIVQSLTEPSEVEYID</sequence>
<dbReference type="Gene3D" id="3.30.1330.30">
    <property type="match status" value="1"/>
</dbReference>
<gene>
    <name evidence="4" type="ORF">GZH47_03705</name>
</gene>
<evidence type="ECO:0000313" key="5">
    <source>
        <dbReference type="Proteomes" id="UP000479114"/>
    </source>
</evidence>
<dbReference type="EMBL" id="CP048286">
    <property type="protein sequence ID" value="QHW30026.1"/>
    <property type="molecule type" value="Genomic_DNA"/>
</dbReference>
<protein>
    <submittedName>
        <fullName evidence="4">50S ribosomal protein L7ae</fullName>
    </submittedName>
</protein>
<organism evidence="4 5">
    <name type="scientific">Paenibacillus rhizovicinus</name>
    <dbReference type="NCBI Taxonomy" id="2704463"/>
    <lineage>
        <taxon>Bacteria</taxon>
        <taxon>Bacillati</taxon>
        <taxon>Bacillota</taxon>
        <taxon>Bacilli</taxon>
        <taxon>Bacillales</taxon>
        <taxon>Paenibacillaceae</taxon>
        <taxon>Paenibacillus</taxon>
    </lineage>
</organism>
<keyword evidence="5" id="KW-1185">Reference proteome</keyword>
<keyword evidence="1 4" id="KW-0689">Ribosomal protein</keyword>
<reference evidence="4 5" key="1">
    <citation type="submission" date="2020-02" db="EMBL/GenBank/DDBJ databases">
        <title>Paenibacillus sp. nov., isolated from rhizosphere soil of tomato.</title>
        <authorList>
            <person name="Weon H.-Y."/>
            <person name="Lee S.A."/>
        </authorList>
    </citation>
    <scope>NUCLEOTIDE SEQUENCE [LARGE SCALE GENOMIC DNA]</scope>
    <source>
        <strain evidence="4 5">14171R-81</strain>
    </source>
</reference>
<dbReference type="InterPro" id="IPR039109">
    <property type="entry name" value="Ribosomal_eL30-like"/>
</dbReference>
<dbReference type="Proteomes" id="UP000479114">
    <property type="component" value="Chromosome"/>
</dbReference>
<dbReference type="GO" id="GO:1990904">
    <property type="term" value="C:ribonucleoprotein complex"/>
    <property type="evidence" value="ECO:0007669"/>
    <property type="project" value="UniProtKB-KW"/>
</dbReference>
<dbReference type="AlphaFoldDB" id="A0A6C0NVT0"/>
<dbReference type="KEGG" id="prz:GZH47_03705"/>
<dbReference type="InterPro" id="IPR004038">
    <property type="entry name" value="Ribosomal_eL8/eL30/eS12/Gad45"/>
</dbReference>
<proteinExistence type="predicted"/>
<dbReference type="GO" id="GO:0003723">
    <property type="term" value="F:RNA binding"/>
    <property type="evidence" value="ECO:0007669"/>
    <property type="project" value="InterPro"/>
</dbReference>
<evidence type="ECO:0000259" key="3">
    <source>
        <dbReference type="Pfam" id="PF01248"/>
    </source>
</evidence>
<dbReference type="SUPFAM" id="SSF55315">
    <property type="entry name" value="L30e-like"/>
    <property type="match status" value="1"/>
</dbReference>
<feature type="domain" description="Ribosomal protein eL8/eL30/eS12/Gadd45" evidence="3">
    <location>
        <begin position="21"/>
        <end position="105"/>
    </location>
</feature>
<dbReference type="InterPro" id="IPR029064">
    <property type="entry name" value="Ribosomal_eL30-like_sf"/>
</dbReference>
<name>A0A6C0NVT0_9BACL</name>
<dbReference type="GO" id="GO:0005840">
    <property type="term" value="C:ribosome"/>
    <property type="evidence" value="ECO:0007669"/>
    <property type="project" value="UniProtKB-KW"/>
</dbReference>
<evidence type="ECO:0000256" key="1">
    <source>
        <dbReference type="ARBA" id="ARBA00022980"/>
    </source>
</evidence>
<dbReference type="Pfam" id="PF01248">
    <property type="entry name" value="Ribosomal_L7Ae"/>
    <property type="match status" value="1"/>
</dbReference>
<keyword evidence="2" id="KW-0687">Ribonucleoprotein</keyword>
<evidence type="ECO:0000313" key="4">
    <source>
        <dbReference type="EMBL" id="QHW30026.1"/>
    </source>
</evidence>
<dbReference type="PANTHER" id="PTHR11449">
    <property type="entry name" value="RIBOSOMAL PROTEIN L30"/>
    <property type="match status" value="1"/>
</dbReference>
<accession>A0A6C0NVT0</accession>
<evidence type="ECO:0000256" key="2">
    <source>
        <dbReference type="ARBA" id="ARBA00023274"/>
    </source>
</evidence>